<dbReference type="PIRSF" id="PIRSF004761">
    <property type="entry name" value="Hydrgn_mat_HypA"/>
    <property type="match status" value="1"/>
</dbReference>
<sequence>MHELGIMTGVVESVSSAARANGATRVLKVSLSVGEMTEAIEDALQFAFEVLCETEPLLKDAKLEITMVEPKSRCLDCGKEFRHDRFHVTCPECGGFAELIEGKDLRIESIEVDLPDDEEDAGANAPSGED</sequence>
<dbReference type="RefSeq" id="WP_009138330.1">
    <property type="nucleotide sequence ID" value="NZ_JH815198.1"/>
</dbReference>
<dbReference type="eggNOG" id="COG0375">
    <property type="taxonomic scope" value="Bacteria"/>
</dbReference>
<dbReference type="PANTHER" id="PTHR34535">
    <property type="entry name" value="HYDROGENASE MATURATION FACTOR HYPA"/>
    <property type="match status" value="1"/>
</dbReference>
<feature type="binding site" evidence="4">
    <location>
        <position position="90"/>
    </location>
    <ligand>
        <name>Zn(2+)</name>
        <dbReference type="ChEBI" id="CHEBI:29105"/>
    </ligand>
</feature>
<feature type="binding site" evidence="4">
    <location>
        <position position="77"/>
    </location>
    <ligand>
        <name>Zn(2+)</name>
        <dbReference type="ChEBI" id="CHEBI:29105"/>
    </ligand>
</feature>
<dbReference type="AlphaFoldDB" id="K0YMH3"/>
<feature type="binding site" evidence="4">
    <location>
        <position position="74"/>
    </location>
    <ligand>
        <name>Zn(2+)</name>
        <dbReference type="ChEBI" id="CHEBI:29105"/>
    </ligand>
</feature>
<dbReference type="HAMAP" id="MF_00213">
    <property type="entry name" value="HypA_HybF"/>
    <property type="match status" value="1"/>
</dbReference>
<keyword evidence="6" id="KW-1185">Reference proteome</keyword>
<evidence type="ECO:0000313" key="6">
    <source>
        <dbReference type="Proteomes" id="UP000006069"/>
    </source>
</evidence>
<dbReference type="InterPro" id="IPR000688">
    <property type="entry name" value="HypA/HybF"/>
</dbReference>
<keyword evidence="2 4" id="KW-0479">Metal-binding</keyword>
<keyword evidence="1 4" id="KW-0533">Nickel</keyword>
<dbReference type="GO" id="GO:0051604">
    <property type="term" value="P:protein maturation"/>
    <property type="evidence" value="ECO:0007669"/>
    <property type="project" value="InterPro"/>
</dbReference>
<accession>K0YMH3</accession>
<dbReference type="GO" id="GO:0016151">
    <property type="term" value="F:nickel cation binding"/>
    <property type="evidence" value="ECO:0007669"/>
    <property type="project" value="UniProtKB-UniRule"/>
</dbReference>
<comment type="similarity">
    <text evidence="4">Belongs to the HypA/HybF family.</text>
</comment>
<dbReference type="PATRIC" id="fig|742818.3.peg.95"/>
<protein>
    <recommendedName>
        <fullName evidence="4">Hydrogenase maturation factor HypA</fullName>
    </recommendedName>
</protein>
<feature type="binding site" evidence="4">
    <location>
        <position position="93"/>
    </location>
    <ligand>
        <name>Zn(2+)</name>
        <dbReference type="ChEBI" id="CHEBI:29105"/>
    </ligand>
</feature>
<dbReference type="GO" id="GO:0008270">
    <property type="term" value="F:zinc ion binding"/>
    <property type="evidence" value="ECO:0007669"/>
    <property type="project" value="UniProtKB-UniRule"/>
</dbReference>
<gene>
    <name evidence="4" type="primary">hypA</name>
    <name evidence="5" type="ORF">HMPREF9451_00089</name>
</gene>
<evidence type="ECO:0000313" key="5">
    <source>
        <dbReference type="EMBL" id="EJZ84488.1"/>
    </source>
</evidence>
<dbReference type="HOGENOM" id="CLU_126929_2_0_11"/>
<dbReference type="NCBIfam" id="TIGR00100">
    <property type="entry name" value="hypA"/>
    <property type="match status" value="1"/>
</dbReference>
<dbReference type="InParanoid" id="K0YMH3"/>
<evidence type="ECO:0000256" key="3">
    <source>
        <dbReference type="ARBA" id="ARBA00022833"/>
    </source>
</evidence>
<reference evidence="5 6" key="1">
    <citation type="submission" date="2012-08" db="EMBL/GenBank/DDBJ databases">
        <title>The Genome Sequence of Slackia piriformis YIT 12062.</title>
        <authorList>
            <consortium name="The Broad Institute Genome Sequencing Platform"/>
            <person name="Earl A."/>
            <person name="Ward D."/>
            <person name="Feldgarden M."/>
            <person name="Gevers D."/>
            <person name="Morotomi M."/>
            <person name="Walker B."/>
            <person name="Young S.K."/>
            <person name="Zeng Q."/>
            <person name="Gargeya S."/>
            <person name="Fitzgerald M."/>
            <person name="Haas B."/>
            <person name="Abouelleil A."/>
            <person name="Alvarado L."/>
            <person name="Arachchi H.M."/>
            <person name="Berlin A.M."/>
            <person name="Chapman S.B."/>
            <person name="Goldberg J."/>
            <person name="Griggs A."/>
            <person name="Gujja S."/>
            <person name="Hansen M."/>
            <person name="Howarth C."/>
            <person name="Imamovic A."/>
            <person name="Larimer J."/>
            <person name="McCowen C."/>
            <person name="Montmayeur A."/>
            <person name="Murphy C."/>
            <person name="Neiman D."/>
            <person name="Pearson M."/>
            <person name="Priest M."/>
            <person name="Roberts A."/>
            <person name="Saif S."/>
            <person name="Shea T."/>
            <person name="Sisk P."/>
            <person name="Sykes S."/>
            <person name="Wortman J."/>
            <person name="Nusbaum C."/>
            <person name="Birren B."/>
        </authorList>
    </citation>
    <scope>NUCLEOTIDE SEQUENCE [LARGE SCALE GENOMIC DNA]</scope>
    <source>
        <strain evidence="5 6">YIT 12062</strain>
    </source>
</reference>
<feature type="binding site" evidence="4">
    <location>
        <position position="2"/>
    </location>
    <ligand>
        <name>Ni(2+)</name>
        <dbReference type="ChEBI" id="CHEBI:49786"/>
    </ligand>
</feature>
<dbReference type="OrthoDB" id="288014at2"/>
<dbReference type="Proteomes" id="UP000006069">
    <property type="component" value="Unassembled WGS sequence"/>
</dbReference>
<evidence type="ECO:0000256" key="1">
    <source>
        <dbReference type="ARBA" id="ARBA00022596"/>
    </source>
</evidence>
<name>K0YMH3_9ACTN</name>
<organism evidence="5 6">
    <name type="scientific">Slackia piriformis YIT 12062</name>
    <dbReference type="NCBI Taxonomy" id="742818"/>
    <lineage>
        <taxon>Bacteria</taxon>
        <taxon>Bacillati</taxon>
        <taxon>Actinomycetota</taxon>
        <taxon>Coriobacteriia</taxon>
        <taxon>Eggerthellales</taxon>
        <taxon>Eggerthellaceae</taxon>
        <taxon>Slackia</taxon>
    </lineage>
</organism>
<proteinExistence type="inferred from homology"/>
<comment type="function">
    <text evidence="4">Involved in the maturation of [NiFe] hydrogenases. Required for nickel insertion into the metal center of the hydrogenase.</text>
</comment>
<dbReference type="EMBL" id="ADMD01000001">
    <property type="protein sequence ID" value="EJZ84488.1"/>
    <property type="molecule type" value="Genomic_DNA"/>
</dbReference>
<dbReference type="Pfam" id="PF01155">
    <property type="entry name" value="HypA"/>
    <property type="match status" value="1"/>
</dbReference>
<keyword evidence="3 4" id="KW-0862">Zinc</keyword>
<dbReference type="Gene3D" id="3.30.2320.80">
    <property type="match status" value="1"/>
</dbReference>
<comment type="caution">
    <text evidence="5">The sequence shown here is derived from an EMBL/GenBank/DDBJ whole genome shotgun (WGS) entry which is preliminary data.</text>
</comment>
<evidence type="ECO:0000256" key="4">
    <source>
        <dbReference type="HAMAP-Rule" id="MF_00213"/>
    </source>
</evidence>
<evidence type="ECO:0000256" key="2">
    <source>
        <dbReference type="ARBA" id="ARBA00022723"/>
    </source>
</evidence>
<dbReference type="PANTHER" id="PTHR34535:SF3">
    <property type="entry name" value="HYDROGENASE MATURATION FACTOR HYPA"/>
    <property type="match status" value="1"/>
</dbReference>